<dbReference type="PANTHER" id="PTHR43152">
    <property type="entry name" value="UVRABC SYSTEM PROTEIN A"/>
    <property type="match status" value="1"/>
</dbReference>
<dbReference type="InterPro" id="IPR003439">
    <property type="entry name" value="ABC_transporter-like_ATP-bd"/>
</dbReference>
<dbReference type="GO" id="GO:0009380">
    <property type="term" value="C:excinuclease repair complex"/>
    <property type="evidence" value="ECO:0007669"/>
    <property type="project" value="InterPro"/>
</dbReference>
<dbReference type="SUPFAM" id="SSF52540">
    <property type="entry name" value="P-loop containing nucleoside triphosphate hydrolases"/>
    <property type="match status" value="2"/>
</dbReference>
<dbReference type="NCBIfam" id="TIGR00630">
    <property type="entry name" value="uvra"/>
    <property type="match status" value="1"/>
</dbReference>
<organism evidence="18 19">
    <name type="scientific">Candidatus Sungbacteria bacterium RIFCSPLOWO2_01_FULL_59_16</name>
    <dbReference type="NCBI Taxonomy" id="1802280"/>
    <lineage>
        <taxon>Bacteria</taxon>
        <taxon>Candidatus Sungiibacteriota</taxon>
    </lineage>
</organism>
<keyword evidence="8" id="KW-0863">Zinc-finger</keyword>
<dbReference type="Gene3D" id="3.30.190.20">
    <property type="match status" value="1"/>
</dbReference>
<evidence type="ECO:0000256" key="7">
    <source>
        <dbReference type="ARBA" id="ARBA00022769"/>
    </source>
</evidence>
<evidence type="ECO:0000256" key="11">
    <source>
        <dbReference type="ARBA" id="ARBA00022881"/>
    </source>
</evidence>
<evidence type="ECO:0000259" key="17">
    <source>
        <dbReference type="PROSITE" id="PS50893"/>
    </source>
</evidence>
<dbReference type="InterPro" id="IPR027417">
    <property type="entry name" value="P-loop_NTPase"/>
</dbReference>
<evidence type="ECO:0000256" key="1">
    <source>
        <dbReference type="ARBA" id="ARBA00004496"/>
    </source>
</evidence>
<dbReference type="GO" id="GO:0006289">
    <property type="term" value="P:nucleotide-excision repair"/>
    <property type="evidence" value="ECO:0007669"/>
    <property type="project" value="InterPro"/>
</dbReference>
<dbReference type="Gene3D" id="3.40.50.300">
    <property type="entry name" value="P-loop containing nucleotide triphosphate hydrolases"/>
    <property type="match status" value="3"/>
</dbReference>
<evidence type="ECO:0000256" key="4">
    <source>
        <dbReference type="ARBA" id="ARBA00022737"/>
    </source>
</evidence>
<dbReference type="GO" id="GO:0008270">
    <property type="term" value="F:zinc ion binding"/>
    <property type="evidence" value="ECO:0007669"/>
    <property type="project" value="UniProtKB-KW"/>
</dbReference>
<dbReference type="Gene3D" id="1.10.8.280">
    <property type="entry name" value="ABC transporter ATPase domain-like"/>
    <property type="match status" value="1"/>
</dbReference>
<dbReference type="NCBIfam" id="NF001503">
    <property type="entry name" value="PRK00349.1"/>
    <property type="match status" value="1"/>
</dbReference>
<comment type="similarity">
    <text evidence="14">Belongs to the ABC transporter superfamily. UvrA family.</text>
</comment>
<reference evidence="18 19" key="1">
    <citation type="journal article" date="2016" name="Nat. Commun.">
        <title>Thousands of microbial genomes shed light on interconnected biogeochemical processes in an aquifer system.</title>
        <authorList>
            <person name="Anantharaman K."/>
            <person name="Brown C.T."/>
            <person name="Hug L.A."/>
            <person name="Sharon I."/>
            <person name="Castelle C.J."/>
            <person name="Probst A.J."/>
            <person name="Thomas B.C."/>
            <person name="Singh A."/>
            <person name="Wilkins M.J."/>
            <person name="Karaoz U."/>
            <person name="Brodie E.L."/>
            <person name="Williams K.H."/>
            <person name="Hubbard S.S."/>
            <person name="Banfield J.F."/>
        </authorList>
    </citation>
    <scope>NUCLEOTIDE SEQUENCE [LARGE SCALE GENOMIC DNA]</scope>
</reference>
<dbReference type="PROSITE" id="PS00211">
    <property type="entry name" value="ABC_TRANSPORTER_1"/>
    <property type="match status" value="1"/>
</dbReference>
<dbReference type="GO" id="GO:0005737">
    <property type="term" value="C:cytoplasm"/>
    <property type="evidence" value="ECO:0007669"/>
    <property type="project" value="UniProtKB-SubCell"/>
</dbReference>
<proteinExistence type="inferred from homology"/>
<evidence type="ECO:0000313" key="18">
    <source>
        <dbReference type="EMBL" id="OHA09236.1"/>
    </source>
</evidence>
<dbReference type="STRING" id="1802280.A3B37_03420"/>
<name>A0A1G2LC75_9BACT</name>
<dbReference type="GO" id="GO:0016887">
    <property type="term" value="F:ATP hydrolysis activity"/>
    <property type="evidence" value="ECO:0007669"/>
    <property type="project" value="InterPro"/>
</dbReference>
<keyword evidence="13" id="KW-0234">DNA repair</keyword>
<sequence length="983" mass="107454">MSRSNSRQTSNGAGGARTVDVIRIRGARVHNLQSINLDIPKGKLVVITGVSGSGKSSLAFDTIYAEAERRFVESLSSYARQFLGVQDKPDVDSIEGLSPAISIDQKSVSKNPRSTVGTITEIYDYLRILFARIGKPHCPKCGRPVGKQSVDRMVDEVKKLAGREVLLLAPLVSGKKGEHLGILEEIERAGFLRARVDGTLMAIADAKRAPADKKKKHSLEVLVDRFTVGEDIDRGRIADSFETALKIGKGRVAVQIGKGGEVDEAVSPRNKRSDSSSSPSKAMYQFDPAKDLIFSEQFACSACGIGLPDIEPRLFSFNSPYGACPSCTGLGSTLEVDPELVIHNKNLSLAEGAIRPWASASHRLGRQSWYWWMLEDLSGRLKFSLRTPIKDLPKRVINSILSGEDGEEKDRFEGVIPNLKRRWKETDSEWTRAEIEKYMIIRVCPACRGKRLREEALAVTVGEQSIAEISALDVRGASAFFGGLVRGMSARDAKISAPLIKEIAKRLDFLVDVGLHYLTLNRESTTLAGGEAQRIQLATQIGSRLTGILYILDEPSIGLHARDHDRLIKTLKSLRDLGNTVIVVEHDRDTMKNADWIIDLGPGAGKHGGRVLFQGPYAELLNMRTLTGDYLSDRKRVIPDAAKDAKAAKAAKGAEGALIIKGAKEHNLKGINVKIPLGKFVCVSGVSGSGKSTLVNDILARALLAKFYRAHVFPGAHDAIQGADLTDKVVIVDQSPIGRTPRSNPATYTGAFSGIREIFSRTPEARSRGYAPGRFSFNVKGGRCEVCEGQGVKKIEMFFLPDVYIECEECKGKRYNREALLIEYNGKTIAEVLDLTIEEALEFFTHIPAVAQKLKTLAEVGLGYMRLGQPATTLSGGEAQRTKLATELARRDTGKTLYILDEPTTGLHFDDIKKLLGILKALVNRGNSVVVIEHNLDVLKNADWIIDLGPEGGEEGGRVVAEGSVRDIIAAKKSYTGWWLKRA</sequence>
<evidence type="ECO:0000256" key="10">
    <source>
        <dbReference type="ARBA" id="ARBA00022840"/>
    </source>
</evidence>
<dbReference type="Gene3D" id="1.20.1580.10">
    <property type="entry name" value="ABC transporter ATPase like domain"/>
    <property type="match status" value="3"/>
</dbReference>
<dbReference type="InterPro" id="IPR003593">
    <property type="entry name" value="AAA+_ATPase"/>
</dbReference>
<dbReference type="GO" id="GO:0003677">
    <property type="term" value="F:DNA binding"/>
    <property type="evidence" value="ECO:0007669"/>
    <property type="project" value="UniProtKB-KW"/>
</dbReference>
<dbReference type="PANTHER" id="PTHR43152:SF3">
    <property type="entry name" value="UVRABC SYSTEM PROTEIN A"/>
    <property type="match status" value="1"/>
</dbReference>
<keyword evidence="3" id="KW-0479">Metal-binding</keyword>
<dbReference type="InterPro" id="IPR004602">
    <property type="entry name" value="UvrA"/>
</dbReference>
<feature type="domain" description="ABC transporter" evidence="17">
    <location>
        <begin position="642"/>
        <end position="975"/>
    </location>
</feature>
<dbReference type="Proteomes" id="UP000176705">
    <property type="component" value="Unassembled WGS sequence"/>
</dbReference>
<evidence type="ECO:0000256" key="15">
    <source>
        <dbReference type="ARBA" id="ARBA00039316"/>
    </source>
</evidence>
<evidence type="ECO:0000256" key="6">
    <source>
        <dbReference type="ARBA" id="ARBA00022763"/>
    </source>
</evidence>
<keyword evidence="5" id="KW-0547">Nucleotide-binding</keyword>
<dbReference type="InterPro" id="IPR017871">
    <property type="entry name" value="ABC_transporter-like_CS"/>
</dbReference>
<evidence type="ECO:0000256" key="9">
    <source>
        <dbReference type="ARBA" id="ARBA00022833"/>
    </source>
</evidence>
<dbReference type="GO" id="GO:0004518">
    <property type="term" value="F:nuclease activity"/>
    <property type="evidence" value="ECO:0007669"/>
    <property type="project" value="UniProtKB-KW"/>
</dbReference>
<dbReference type="InterPro" id="IPR041102">
    <property type="entry name" value="UvrA_inter"/>
</dbReference>
<evidence type="ECO:0000256" key="13">
    <source>
        <dbReference type="ARBA" id="ARBA00023204"/>
    </source>
</evidence>
<evidence type="ECO:0000256" key="8">
    <source>
        <dbReference type="ARBA" id="ARBA00022771"/>
    </source>
</evidence>
<protein>
    <recommendedName>
        <fullName evidence="15">UvrABC system protein A</fullName>
    </recommendedName>
    <alternativeName>
        <fullName evidence="16">Excinuclease ABC subunit A</fullName>
    </alternativeName>
</protein>
<dbReference type="AlphaFoldDB" id="A0A1G2LC75"/>
<dbReference type="Pfam" id="PF17760">
    <property type="entry name" value="UvrA_inter"/>
    <property type="match status" value="1"/>
</dbReference>
<dbReference type="SMART" id="SM00382">
    <property type="entry name" value="AAA"/>
    <property type="match status" value="2"/>
</dbReference>
<keyword evidence="12" id="KW-0238">DNA-binding</keyword>
<comment type="caution">
    <text evidence="18">The sequence shown here is derived from an EMBL/GenBank/DDBJ whole genome shotgun (WGS) entry which is preliminary data.</text>
</comment>
<evidence type="ECO:0000256" key="5">
    <source>
        <dbReference type="ARBA" id="ARBA00022741"/>
    </source>
</evidence>
<keyword evidence="7" id="KW-0228">DNA excision</keyword>
<dbReference type="CDD" id="cd03271">
    <property type="entry name" value="ABC_UvrA_II"/>
    <property type="match status" value="1"/>
</dbReference>
<evidence type="ECO:0000256" key="12">
    <source>
        <dbReference type="ARBA" id="ARBA00023125"/>
    </source>
</evidence>
<keyword evidence="6" id="KW-0227">DNA damage</keyword>
<dbReference type="GO" id="GO:0005524">
    <property type="term" value="F:ATP binding"/>
    <property type="evidence" value="ECO:0007669"/>
    <property type="project" value="UniProtKB-KW"/>
</dbReference>
<dbReference type="InterPro" id="IPR041552">
    <property type="entry name" value="UvrA_DNA-bd"/>
</dbReference>
<keyword evidence="2" id="KW-0963">Cytoplasm</keyword>
<dbReference type="Pfam" id="PF17755">
    <property type="entry name" value="UvrA_DNA-bind"/>
    <property type="match status" value="1"/>
</dbReference>
<evidence type="ECO:0000256" key="2">
    <source>
        <dbReference type="ARBA" id="ARBA00022490"/>
    </source>
</evidence>
<evidence type="ECO:0000256" key="3">
    <source>
        <dbReference type="ARBA" id="ARBA00022723"/>
    </source>
</evidence>
<comment type="subcellular location">
    <subcellularLocation>
        <location evidence="1">Cytoplasm</location>
    </subcellularLocation>
</comment>
<accession>A0A1G2LC75</accession>
<keyword evidence="4" id="KW-0677">Repeat</keyword>
<keyword evidence="10" id="KW-0067">ATP-binding</keyword>
<gene>
    <name evidence="18" type="ORF">A3B37_03420</name>
</gene>
<evidence type="ECO:0000256" key="14">
    <source>
        <dbReference type="ARBA" id="ARBA00038000"/>
    </source>
</evidence>
<evidence type="ECO:0000256" key="16">
    <source>
        <dbReference type="ARBA" id="ARBA00042156"/>
    </source>
</evidence>
<keyword evidence="11" id="KW-0267">Excision nuclease</keyword>
<dbReference type="PROSITE" id="PS50893">
    <property type="entry name" value="ABC_TRANSPORTER_2"/>
    <property type="match status" value="1"/>
</dbReference>
<dbReference type="FunFam" id="1.20.1580.10:FF:000002">
    <property type="entry name" value="UvrABC system protein A"/>
    <property type="match status" value="1"/>
</dbReference>
<keyword evidence="9" id="KW-0862">Zinc</keyword>
<evidence type="ECO:0000313" key="19">
    <source>
        <dbReference type="Proteomes" id="UP000176705"/>
    </source>
</evidence>
<dbReference type="EMBL" id="MHQS01000005">
    <property type="protein sequence ID" value="OHA09236.1"/>
    <property type="molecule type" value="Genomic_DNA"/>
</dbReference>